<dbReference type="AlphaFoldDB" id="A0A5C1QC69"/>
<evidence type="ECO:0000313" key="1">
    <source>
        <dbReference type="EMBL" id="QEN05141.1"/>
    </source>
</evidence>
<evidence type="ECO:0000313" key="2">
    <source>
        <dbReference type="Proteomes" id="UP000323824"/>
    </source>
</evidence>
<reference evidence="1 2" key="1">
    <citation type="submission" date="2019-02" db="EMBL/GenBank/DDBJ databases">
        <authorList>
            <person name="Fomenkov A."/>
            <person name="Dubinina G."/>
            <person name="Grabovich M."/>
            <person name="Vincze T."/>
            <person name="Roberts R.J."/>
        </authorList>
    </citation>
    <scope>NUCLEOTIDE SEQUENCE [LARGE SCALE GENOMIC DNA]</scope>
    <source>
        <strain evidence="1 2">P</strain>
    </source>
</reference>
<dbReference type="SUPFAM" id="SSF55594">
    <property type="entry name" value="HPr-like"/>
    <property type="match status" value="1"/>
</dbReference>
<reference evidence="1 2" key="2">
    <citation type="submission" date="2019-09" db="EMBL/GenBank/DDBJ databases">
        <title>Complete Genome Sequence and Methylome Analysis of free living Spirochaetas.</title>
        <authorList>
            <person name="Leshcheva N."/>
            <person name="Mikheeva N."/>
        </authorList>
    </citation>
    <scope>NUCLEOTIDE SEQUENCE [LARGE SCALE GENOMIC DNA]</scope>
    <source>
        <strain evidence="1 2">P</strain>
    </source>
</reference>
<dbReference type="KEGG" id="sper:EW093_10595"/>
<organism evidence="1 2">
    <name type="scientific">Thiospirochaeta perfilievii</name>
    <dbReference type="NCBI Taxonomy" id="252967"/>
    <lineage>
        <taxon>Bacteria</taxon>
        <taxon>Pseudomonadati</taxon>
        <taxon>Spirochaetota</taxon>
        <taxon>Spirochaetia</taxon>
        <taxon>Spirochaetales</taxon>
        <taxon>Spirochaetaceae</taxon>
        <taxon>Thiospirochaeta</taxon>
    </lineage>
</organism>
<proteinExistence type="predicted"/>
<gene>
    <name evidence="1" type="ORF">EW093_10595</name>
</gene>
<protein>
    <recommendedName>
        <fullName evidence="3">HPr family phosphocarrier protein</fullName>
    </recommendedName>
</protein>
<dbReference type="InterPro" id="IPR035895">
    <property type="entry name" value="HPr-like_sf"/>
</dbReference>
<accession>A0A5C1QC69</accession>
<keyword evidence="2" id="KW-1185">Reference proteome</keyword>
<dbReference type="OrthoDB" id="256762at2"/>
<evidence type="ECO:0008006" key="3">
    <source>
        <dbReference type="Google" id="ProtNLM"/>
    </source>
</evidence>
<dbReference type="Proteomes" id="UP000323824">
    <property type="component" value="Chromosome"/>
</dbReference>
<dbReference type="RefSeq" id="WP_149568382.1">
    <property type="nucleotide sequence ID" value="NZ_CP035807.1"/>
</dbReference>
<name>A0A5C1QC69_9SPIO</name>
<dbReference type="EMBL" id="CP035807">
    <property type="protein sequence ID" value="QEN05141.1"/>
    <property type="molecule type" value="Genomic_DNA"/>
</dbReference>
<sequence>MDSEIDYKKYLEAVEQQSRVFFVLISHVLVKGPKKAYSQLFLARLKVEAGHLEDFLDYYGCLHNKQWFPVRESVAVIKSFSGSCFKCTRLIEQLPKKRIFKDEIEFKESIVDAYSVLKKALYNSCKNSITQFKKVGVVQKVCPIDCSFQNDYPDLGFIEKNRKKRSIKSAEHAAVSLATSFLNIAEDFGQLKKIVKTKKSDYLGMIPDVFDEAKLMQFENKFHSLQSLFDTYLSESQKLNADKTLPSLKNYISVIYHLLDIGTKCSHYIERHAAYFKPSLLTSVVQPVSDLDLVTLIIDTFIANALVFTQKAQRLCKETLINYEKRGKIKVNIPNYRGFHVRPSTLIAKIVIHYGTEIKMIMDDKTYNAAIPLELFRANEVINAQKRFMITRVVNNMKLIKEKNSVELDSVKLREAISAVYIQLMENNDITLYNKSFSFEDLPPIHGEKIAAYAKRAITHHLATGTLDIKSDQEVCFEGDVRVLEDIKILAENGYGEDKFGNNIVLPKELSYLRR</sequence>